<proteinExistence type="inferred from homology"/>
<dbReference type="SMART" id="SM00098">
    <property type="entry name" value="alkPPc"/>
    <property type="match status" value="1"/>
</dbReference>
<name>A0A1G7J5T4_9FLAO</name>
<dbReference type="InterPro" id="IPR017946">
    <property type="entry name" value="PLC-like_Pdiesterase_TIM-brl"/>
</dbReference>
<dbReference type="Gene3D" id="3.20.20.190">
    <property type="entry name" value="Phosphatidylinositol (PI) phosphodiesterase"/>
    <property type="match status" value="1"/>
</dbReference>
<evidence type="ECO:0000313" key="5">
    <source>
        <dbReference type="EMBL" id="SDF20241.1"/>
    </source>
</evidence>
<dbReference type="PANTHER" id="PTHR11596">
    <property type="entry name" value="ALKALINE PHOSPHATASE"/>
    <property type="match status" value="1"/>
</dbReference>
<dbReference type="GO" id="GO:0046872">
    <property type="term" value="F:metal ion binding"/>
    <property type="evidence" value="ECO:0007669"/>
    <property type="project" value="UniProtKB-KW"/>
</dbReference>
<dbReference type="InterPro" id="IPR039559">
    <property type="entry name" value="AIM6_PI-PLC-like_dom"/>
</dbReference>
<dbReference type="SUPFAM" id="SSF53649">
    <property type="entry name" value="Alkaline phosphatase-like"/>
    <property type="match status" value="1"/>
</dbReference>
<dbReference type="Gene3D" id="3.40.720.10">
    <property type="entry name" value="Alkaline Phosphatase, subunit A"/>
    <property type="match status" value="1"/>
</dbReference>
<gene>
    <name evidence="5" type="ORF">SAMN04487992_108219</name>
</gene>
<organism evidence="5 6">
    <name type="scientific">Cellulophaga baltica</name>
    <dbReference type="NCBI Taxonomy" id="76594"/>
    <lineage>
        <taxon>Bacteria</taxon>
        <taxon>Pseudomonadati</taxon>
        <taxon>Bacteroidota</taxon>
        <taxon>Flavobacteriia</taxon>
        <taxon>Flavobacteriales</taxon>
        <taxon>Flavobacteriaceae</taxon>
        <taxon>Cellulophaga</taxon>
    </lineage>
</organism>
<comment type="cofactor">
    <cofactor evidence="3">
        <name>Zn(2+)</name>
        <dbReference type="ChEBI" id="CHEBI:29105"/>
    </cofactor>
    <text evidence="3">Binds 2 Zn(2+) ions.</text>
</comment>
<sequence length="598" mass="66026">MFLFKRIVWIVVFFITIASYGQEKNAVLIHSHNDYVQSVPFWTAFSNGLNSIEVDVFLKNKSLKVAHTDAEIDAERTLENLYLIPLNSAIENNIGSIHQFHLMIDVKSEAITTLNAIIKRLKKYPKIIEHPEIKIVISGNRPEAENYRNYPEFIFFDYQKISHNLSEENWKKVAMVSTSFKQYSHWNGKGRLTHEDLEKVTNVLAQAKSLGKTFRFWATPDSKTAWRTFVDLGVDVINTDAIYECSKYVRSLDSRIHRATISSEVYSPNFKSDNRDKPVKNIILMIGDGTGLSQISAAVLANKGALTLTQLKSIGLVKTQAADDFSTDSAAAATAMATGIKTNNRAIGTDSKGEPIPNIIEILSKKGYKTGIITTDEITGATPSSFYAHQIDRSETLAIAKDLISSPLNFFAGGGKSTFHTLPIASNFSIINQLNELSNVKATKVGFFLSENGVPSIIDGRSNVLSKTTKEGISFLSKDNNPFFLLVEGAQIDSFGHYNDIEGVISEAIDFDTAITEAIKFADRDGETLVVITADHETSGLSLLDGDMNTNKIEADFASHDHTGVMVPIFAYGPSSGKFQGVYENSALFTKILNAINK</sequence>
<dbReference type="eggNOG" id="COG1785">
    <property type="taxonomic scope" value="Bacteria"/>
</dbReference>
<dbReference type="Pfam" id="PF13653">
    <property type="entry name" value="GDPD_2"/>
    <property type="match status" value="1"/>
</dbReference>
<dbReference type="CDD" id="cd16012">
    <property type="entry name" value="ALP"/>
    <property type="match status" value="1"/>
</dbReference>
<dbReference type="Pfam" id="PF00245">
    <property type="entry name" value="Alk_phosphatase"/>
    <property type="match status" value="2"/>
</dbReference>
<keyword evidence="1" id="KW-0597">Phosphoprotein</keyword>
<keyword evidence="6" id="KW-1185">Reference proteome</keyword>
<dbReference type="CDD" id="cd08577">
    <property type="entry name" value="PI-PLCc_GDPD_SF_unchar3"/>
    <property type="match status" value="1"/>
</dbReference>
<feature type="active site" description="Phosphoserine intermediate" evidence="2">
    <location>
        <position position="329"/>
    </location>
</feature>
<dbReference type="SUPFAM" id="SSF51695">
    <property type="entry name" value="PLC-like phosphodiesterases"/>
    <property type="match status" value="1"/>
</dbReference>
<dbReference type="GO" id="GO:0008081">
    <property type="term" value="F:phosphoric diester hydrolase activity"/>
    <property type="evidence" value="ECO:0007669"/>
    <property type="project" value="InterPro"/>
</dbReference>
<feature type="binding site" evidence="3">
    <location>
        <position position="382"/>
    </location>
    <ligand>
        <name>Mg(2+)</name>
        <dbReference type="ChEBI" id="CHEBI:18420"/>
    </ligand>
</feature>
<feature type="binding site" evidence="3">
    <location>
        <position position="493"/>
    </location>
    <ligand>
        <name>Zn(2+)</name>
        <dbReference type="ChEBI" id="CHEBI:29105"/>
        <label>2</label>
    </ligand>
</feature>
<evidence type="ECO:0000256" key="1">
    <source>
        <dbReference type="ARBA" id="ARBA00022553"/>
    </source>
</evidence>
<keyword evidence="3" id="KW-0460">Magnesium</keyword>
<dbReference type="EMBL" id="FNBD01000008">
    <property type="protein sequence ID" value="SDF20241.1"/>
    <property type="molecule type" value="Genomic_DNA"/>
</dbReference>
<feature type="binding site" evidence="3">
    <location>
        <position position="488"/>
    </location>
    <ligand>
        <name>Mg(2+)</name>
        <dbReference type="ChEBI" id="CHEBI:18420"/>
    </ligand>
</feature>
<evidence type="ECO:0000256" key="3">
    <source>
        <dbReference type="PIRSR" id="PIRSR601952-2"/>
    </source>
</evidence>
<dbReference type="InterPro" id="IPR017850">
    <property type="entry name" value="Alkaline_phosphatase_core_sf"/>
</dbReference>
<accession>A0A1G7J5T4</accession>
<reference evidence="6" key="1">
    <citation type="submission" date="2016-10" db="EMBL/GenBank/DDBJ databases">
        <authorList>
            <person name="Varghese N."/>
            <person name="Submissions S."/>
        </authorList>
    </citation>
    <scope>NUCLEOTIDE SEQUENCE [LARGE SCALE GENOMIC DNA]</scope>
    <source>
        <strain evidence="6">DSM 24729</strain>
    </source>
</reference>
<dbReference type="RefSeq" id="WP_083332258.1">
    <property type="nucleotide sequence ID" value="NZ_FNBD01000008.1"/>
</dbReference>
<dbReference type="InterPro" id="IPR001952">
    <property type="entry name" value="Alkaline_phosphatase"/>
</dbReference>
<dbReference type="PRINTS" id="PR00113">
    <property type="entry name" value="ALKPHPHTASE"/>
</dbReference>
<feature type="binding site" evidence="3">
    <location>
        <position position="288"/>
    </location>
    <ligand>
        <name>Mg(2+)</name>
        <dbReference type="ChEBI" id="CHEBI:18420"/>
    </ligand>
</feature>
<evidence type="ECO:0000256" key="4">
    <source>
        <dbReference type="RuleBase" id="RU003946"/>
    </source>
</evidence>
<dbReference type="Proteomes" id="UP000182114">
    <property type="component" value="Unassembled WGS sequence"/>
</dbReference>
<keyword evidence="3" id="KW-0862">Zinc</keyword>
<dbReference type="GO" id="GO:0006629">
    <property type="term" value="P:lipid metabolic process"/>
    <property type="evidence" value="ECO:0007669"/>
    <property type="project" value="InterPro"/>
</dbReference>
<comment type="similarity">
    <text evidence="4">Belongs to the alkaline phosphatase family.</text>
</comment>
<evidence type="ECO:0000256" key="2">
    <source>
        <dbReference type="PIRSR" id="PIRSR601952-1"/>
    </source>
</evidence>
<feature type="binding site" evidence="3">
    <location>
        <position position="497"/>
    </location>
    <ligand>
        <name>Zn(2+)</name>
        <dbReference type="ChEBI" id="CHEBI:29105"/>
        <label>2</label>
    </ligand>
</feature>
<dbReference type="PANTHER" id="PTHR11596:SF5">
    <property type="entry name" value="ALKALINE PHOSPHATASE"/>
    <property type="match status" value="1"/>
</dbReference>
<comment type="cofactor">
    <cofactor evidence="3">
        <name>Mg(2+)</name>
        <dbReference type="ChEBI" id="CHEBI:18420"/>
    </cofactor>
    <text evidence="3">Binds 1 Mg(2+) ion.</text>
</comment>
<feature type="binding site" evidence="3">
    <location>
        <position position="536"/>
    </location>
    <ligand>
        <name>Zn(2+)</name>
        <dbReference type="ChEBI" id="CHEBI:29105"/>
        <label>2</label>
    </ligand>
</feature>
<evidence type="ECO:0000313" key="6">
    <source>
        <dbReference type="Proteomes" id="UP000182114"/>
    </source>
</evidence>
<protein>
    <submittedName>
        <fullName evidence="5">Alkaline phosphatase</fullName>
    </submittedName>
</protein>
<keyword evidence="3" id="KW-0479">Metal-binding</keyword>
<feature type="binding site" evidence="3">
    <location>
        <position position="288"/>
    </location>
    <ligand>
        <name>Zn(2+)</name>
        <dbReference type="ChEBI" id="CHEBI:29105"/>
        <label>2</label>
    </ligand>
</feature>
<dbReference type="GO" id="GO:0004035">
    <property type="term" value="F:alkaline phosphatase activity"/>
    <property type="evidence" value="ECO:0007669"/>
    <property type="project" value="TreeGrafter"/>
</dbReference>
<dbReference type="AlphaFoldDB" id="A0A1G7J5T4"/>
<feature type="binding site" evidence="3">
    <location>
        <position position="535"/>
    </location>
    <ligand>
        <name>Zn(2+)</name>
        <dbReference type="ChEBI" id="CHEBI:29105"/>
        <label>2</label>
    </ligand>
</feature>